<dbReference type="AlphaFoldDB" id="A0A1L0C662"/>
<dbReference type="EMBL" id="FPLJ01000131">
    <property type="protein sequence ID" value="SGZ02307.1"/>
    <property type="molecule type" value="Genomic_DNA"/>
</dbReference>
<evidence type="ECO:0000313" key="4">
    <source>
        <dbReference type="Proteomes" id="UP000183794"/>
    </source>
</evidence>
<organism evidence="2 4">
    <name type="scientific">Moritella viscosa</name>
    <dbReference type="NCBI Taxonomy" id="80854"/>
    <lineage>
        <taxon>Bacteria</taxon>
        <taxon>Pseudomonadati</taxon>
        <taxon>Pseudomonadota</taxon>
        <taxon>Gammaproteobacteria</taxon>
        <taxon>Alteromonadales</taxon>
        <taxon>Moritellaceae</taxon>
        <taxon>Moritella</taxon>
    </lineage>
</organism>
<evidence type="ECO:0000313" key="1">
    <source>
        <dbReference type="EMBL" id="SGZ02307.1"/>
    </source>
</evidence>
<dbReference type="GeneID" id="61297756"/>
<dbReference type="RefSeq" id="WP_075473318.1">
    <property type="nucleotide sequence ID" value="NZ_CAWQZC010000019.1"/>
</dbReference>
<protein>
    <submittedName>
        <fullName evidence="1 2">ATPase subunit of terminase (GpP-like)</fullName>
    </submittedName>
</protein>
<name>A0A1L0C662_9GAMM</name>
<proteinExistence type="predicted"/>
<evidence type="ECO:0000313" key="2">
    <source>
        <dbReference type="EMBL" id="SGZ16155.1"/>
    </source>
</evidence>
<reference evidence="1 3" key="2">
    <citation type="submission" date="2016-11" db="EMBL/GenBank/DDBJ databases">
        <authorList>
            <person name="Klemetsen T."/>
        </authorList>
    </citation>
    <scope>NUCLEOTIDE SEQUENCE [LARGE SCALE GENOMIC DNA]</scope>
    <source>
        <strain evidence="1">MT 2528</strain>
    </source>
</reference>
<accession>A0A1L0C662</accession>
<dbReference type="Proteomes" id="UP000183794">
    <property type="component" value="Unassembled WGS sequence"/>
</dbReference>
<gene>
    <name evidence="1" type="ORF">MT2528_4367</name>
    <name evidence="2" type="ORF">NVI5450_4271</name>
</gene>
<sequence length="150" mass="16701">MQKLKVIVERCEGISCSLYGYDEMFINVSKDANSDDFVKSLIRFTLEEAISTGDNQIFLFSSPDYREKFKKQMLDFACSLDEEVDSLGFLSNGAQISFILASSRTSSGAVGHSYAVDCFDDIVPTDVYNLMLGWTMFVGLRAVFISTSST</sequence>
<keyword evidence="3" id="KW-1185">Reference proteome</keyword>
<reference evidence="2 4" key="1">
    <citation type="submission" date="2016-11" db="EMBL/GenBank/DDBJ databases">
        <authorList>
            <person name="Jaros S."/>
            <person name="Januszkiewicz K."/>
            <person name="Wedrychowicz H."/>
        </authorList>
    </citation>
    <scope>NUCLEOTIDE SEQUENCE [LARGE SCALE GENOMIC DNA]</scope>
    <source>
        <strain evidence="2">NVI 5450</strain>
    </source>
</reference>
<dbReference type="EMBL" id="FPLD01000123">
    <property type="protein sequence ID" value="SGZ16155.1"/>
    <property type="molecule type" value="Genomic_DNA"/>
</dbReference>
<dbReference type="Proteomes" id="UP000182660">
    <property type="component" value="Unassembled WGS sequence"/>
</dbReference>
<evidence type="ECO:0000313" key="3">
    <source>
        <dbReference type="Proteomes" id="UP000182660"/>
    </source>
</evidence>